<keyword evidence="1" id="KW-1133">Transmembrane helix</keyword>
<accession>A0ABX8CH16</accession>
<name>A0ABX8CH16_9CHLA</name>
<keyword evidence="1" id="KW-0472">Membrane</keyword>
<dbReference type="RefSeq" id="WP_213240594.1">
    <property type="nucleotide sequence ID" value="NZ_CP060791.1"/>
</dbReference>
<dbReference type="Proteomes" id="UP000680625">
    <property type="component" value="Chromosome"/>
</dbReference>
<protein>
    <recommendedName>
        <fullName evidence="4">Inner membrane protein</fullName>
    </recommendedName>
</protein>
<evidence type="ECO:0000313" key="2">
    <source>
        <dbReference type="EMBL" id="QVE48887.1"/>
    </source>
</evidence>
<dbReference type="GeneID" id="301704797"/>
<evidence type="ECO:0000313" key="3">
    <source>
        <dbReference type="Proteomes" id="UP000680625"/>
    </source>
</evidence>
<dbReference type="EMBL" id="CP060791">
    <property type="protein sequence ID" value="QVE48887.1"/>
    <property type="molecule type" value="Genomic_DNA"/>
</dbReference>
<proteinExistence type="predicted"/>
<keyword evidence="1" id="KW-0812">Transmembrane</keyword>
<organism evidence="2 3">
    <name type="scientific">Chlamydia crocodili</name>
    <dbReference type="NCBI Taxonomy" id="2766982"/>
    <lineage>
        <taxon>Bacteria</taxon>
        <taxon>Pseudomonadati</taxon>
        <taxon>Chlamydiota</taxon>
        <taxon>Chlamydiia</taxon>
        <taxon>Chlamydiales</taxon>
        <taxon>Chlamydiaceae</taxon>
        <taxon>Chlamydia/Chlamydophila group</taxon>
        <taxon>Chlamydia</taxon>
    </lineage>
</organism>
<keyword evidence="3" id="KW-1185">Reference proteome</keyword>
<evidence type="ECO:0008006" key="4">
    <source>
        <dbReference type="Google" id="ProtNLM"/>
    </source>
</evidence>
<evidence type="ECO:0000256" key="1">
    <source>
        <dbReference type="SAM" id="Phobius"/>
    </source>
</evidence>
<feature type="transmembrane region" description="Helical" evidence="1">
    <location>
        <begin position="48"/>
        <end position="68"/>
    </location>
</feature>
<feature type="transmembrane region" description="Helical" evidence="1">
    <location>
        <begin position="101"/>
        <end position="130"/>
    </location>
</feature>
<gene>
    <name evidence="2" type="ORF">H9Q19_04170</name>
</gene>
<sequence>MPLTSTLIPAHTHTNKNGCVFNVEGSHVLHAPRYLVDPDTKLHRAQKLASCIPIVGLLITGRLLYLKFLMNKEYAKLNYIPNQDCRNLTCSRLDPSHLNLAIGVSILGGLGLLFPIIILLGSVLLIMTLYSKIASRCRGSQSYGSL</sequence>
<reference evidence="2 3" key="1">
    <citation type="submission" date="2020-08" db="EMBL/GenBank/DDBJ databases">
        <title>Isolation and characterization of novel Chlamydia from Siamese crocodiles (Crocodylus siamensis).</title>
        <authorList>
            <person name="Sariya L."/>
        </authorList>
    </citation>
    <scope>NUCLEOTIDE SEQUENCE [LARGE SCALE GENOMIC DNA]</scope>
    <source>
        <strain evidence="2 3">No. 12</strain>
    </source>
</reference>